<keyword evidence="2" id="KW-1185">Reference proteome</keyword>
<accession>A0ABZ2CIZ5</accession>
<name>A0ABZ2CIZ5_9BACI</name>
<protein>
    <recommendedName>
        <fullName evidence="3">Transposase</fullName>
    </recommendedName>
</protein>
<reference evidence="1 2" key="1">
    <citation type="submission" date="2023-10" db="EMBL/GenBank/DDBJ databases">
        <title>Niallia locisalis sp.nov. isolated from a salt pond sample.</title>
        <authorList>
            <person name="Li X.-J."/>
            <person name="Dong L."/>
        </authorList>
    </citation>
    <scope>NUCLEOTIDE SEQUENCE [LARGE SCALE GENOMIC DNA]</scope>
    <source>
        <strain evidence="1 2">DSM 29761</strain>
    </source>
</reference>
<proteinExistence type="predicted"/>
<sequence>MGFENEVKKEYRTYQIDIKKGHKLYRYFDEICLNSNNLYNITNFYIRQVYTALNQVKELQPLQKEVMDTIRNNLQ</sequence>
<organism evidence="1 2">
    <name type="scientific">Niallia oryzisoli</name>
    <dbReference type="NCBI Taxonomy" id="1737571"/>
    <lineage>
        <taxon>Bacteria</taxon>
        <taxon>Bacillati</taxon>
        <taxon>Bacillota</taxon>
        <taxon>Bacilli</taxon>
        <taxon>Bacillales</taxon>
        <taxon>Bacillaceae</taxon>
        <taxon>Niallia</taxon>
    </lineage>
</organism>
<evidence type="ECO:0000313" key="2">
    <source>
        <dbReference type="Proteomes" id="UP001357223"/>
    </source>
</evidence>
<gene>
    <name evidence="1" type="ORF">R4Z09_04415</name>
</gene>
<dbReference type="Proteomes" id="UP001357223">
    <property type="component" value="Chromosome"/>
</dbReference>
<dbReference type="EMBL" id="CP137640">
    <property type="protein sequence ID" value="WVX82251.1"/>
    <property type="molecule type" value="Genomic_DNA"/>
</dbReference>
<evidence type="ECO:0008006" key="3">
    <source>
        <dbReference type="Google" id="ProtNLM"/>
    </source>
</evidence>
<evidence type="ECO:0000313" key="1">
    <source>
        <dbReference type="EMBL" id="WVX82251.1"/>
    </source>
</evidence>